<organism evidence="1">
    <name type="scientific">Anguilla anguilla</name>
    <name type="common">European freshwater eel</name>
    <name type="synonym">Muraena anguilla</name>
    <dbReference type="NCBI Taxonomy" id="7936"/>
    <lineage>
        <taxon>Eukaryota</taxon>
        <taxon>Metazoa</taxon>
        <taxon>Chordata</taxon>
        <taxon>Craniata</taxon>
        <taxon>Vertebrata</taxon>
        <taxon>Euteleostomi</taxon>
        <taxon>Actinopterygii</taxon>
        <taxon>Neopterygii</taxon>
        <taxon>Teleostei</taxon>
        <taxon>Anguilliformes</taxon>
        <taxon>Anguillidae</taxon>
        <taxon>Anguilla</taxon>
    </lineage>
</organism>
<sequence length="27" mass="2928">MRSLAEGKPLLLCGSDFHSQINTSCGY</sequence>
<dbReference type="EMBL" id="GBXM01023632">
    <property type="protein sequence ID" value="JAH84945.1"/>
    <property type="molecule type" value="Transcribed_RNA"/>
</dbReference>
<protein>
    <submittedName>
        <fullName evidence="1">Uncharacterized protein</fullName>
    </submittedName>
</protein>
<evidence type="ECO:0000313" key="1">
    <source>
        <dbReference type="EMBL" id="JAH84945.1"/>
    </source>
</evidence>
<name>A0A0E9W5T5_ANGAN</name>
<dbReference type="AlphaFoldDB" id="A0A0E9W5T5"/>
<reference evidence="1" key="1">
    <citation type="submission" date="2014-11" db="EMBL/GenBank/DDBJ databases">
        <authorList>
            <person name="Amaro Gonzalez C."/>
        </authorList>
    </citation>
    <scope>NUCLEOTIDE SEQUENCE</scope>
</reference>
<accession>A0A0E9W5T5</accession>
<proteinExistence type="predicted"/>
<reference evidence="1" key="2">
    <citation type="journal article" date="2015" name="Fish Shellfish Immunol.">
        <title>Early steps in the European eel (Anguilla anguilla)-Vibrio vulnificus interaction in the gills: Role of the RtxA13 toxin.</title>
        <authorList>
            <person name="Callol A."/>
            <person name="Pajuelo D."/>
            <person name="Ebbesson L."/>
            <person name="Teles M."/>
            <person name="MacKenzie S."/>
            <person name="Amaro C."/>
        </authorList>
    </citation>
    <scope>NUCLEOTIDE SEQUENCE</scope>
</reference>